<evidence type="ECO:0000256" key="1">
    <source>
        <dbReference type="ARBA" id="ARBA00022460"/>
    </source>
</evidence>
<dbReference type="PANTHER" id="PTHR12236">
    <property type="entry name" value="STRUCTURAL CONTITUENT OF CUTICLE"/>
    <property type="match status" value="1"/>
</dbReference>
<sequence length="264" mass="30276">MLYLKLSLLIVAITESTAHPKVVYHEEEGNVLQYDGVQPQQQQQQQNLEEDHVVDYYAPPKYTFKYGVNDYHTGDIKSQQESRDGDVVKGQYSVVEPDGSVRTVEYTADKHSGFNAVVHKTVPTQHQQQIHEEEATVQDLNSCDYYLWGYMKSNSNSHGRRFRRENSSVNVNHNPQDLVLITTKNTRSSLNCGVRRNHNMIQPLKYVNDDPQNLVFVKLQNTRSSSASVTPTWWRPRTDGRSHYVDRLRPDNHHQLPTTPSGGG</sequence>
<dbReference type="PANTHER" id="PTHR12236:SF14">
    <property type="entry name" value="CUTICULAR PROTEIN 66CB"/>
    <property type="match status" value="1"/>
</dbReference>
<name>A0A8J6L454_TENMO</name>
<evidence type="ECO:0000256" key="4">
    <source>
        <dbReference type="SAM" id="SignalP"/>
    </source>
</evidence>
<dbReference type="GO" id="GO:0042302">
    <property type="term" value="F:structural constituent of cuticle"/>
    <property type="evidence" value="ECO:0007669"/>
    <property type="project" value="UniProtKB-UniRule"/>
</dbReference>
<evidence type="ECO:0000256" key="3">
    <source>
        <dbReference type="SAM" id="MobiDB-lite"/>
    </source>
</evidence>
<dbReference type="GO" id="GO:0031012">
    <property type="term" value="C:extracellular matrix"/>
    <property type="evidence" value="ECO:0007669"/>
    <property type="project" value="TreeGrafter"/>
</dbReference>
<dbReference type="GO" id="GO:0005615">
    <property type="term" value="C:extracellular space"/>
    <property type="evidence" value="ECO:0007669"/>
    <property type="project" value="TreeGrafter"/>
</dbReference>
<dbReference type="InterPro" id="IPR000618">
    <property type="entry name" value="Insect_cuticle"/>
</dbReference>
<accession>A0A8J6L454</accession>
<dbReference type="PROSITE" id="PS51155">
    <property type="entry name" value="CHIT_BIND_RR_2"/>
    <property type="match status" value="1"/>
</dbReference>
<keyword evidence="6" id="KW-1185">Reference proteome</keyword>
<feature type="compositionally biased region" description="Polar residues" evidence="3">
    <location>
        <begin position="255"/>
        <end position="264"/>
    </location>
</feature>
<evidence type="ECO:0000313" key="6">
    <source>
        <dbReference type="Proteomes" id="UP000719412"/>
    </source>
</evidence>
<dbReference type="PRINTS" id="PR00947">
    <property type="entry name" value="CUTICLE"/>
</dbReference>
<dbReference type="EMBL" id="JABDTM020027193">
    <property type="protein sequence ID" value="KAH0810894.1"/>
    <property type="molecule type" value="Genomic_DNA"/>
</dbReference>
<dbReference type="InterPro" id="IPR031311">
    <property type="entry name" value="CHIT_BIND_RR_consensus"/>
</dbReference>
<keyword evidence="4" id="KW-0732">Signal</keyword>
<feature type="compositionally biased region" description="Basic and acidic residues" evidence="3">
    <location>
        <begin position="244"/>
        <end position="254"/>
    </location>
</feature>
<reference evidence="5" key="2">
    <citation type="submission" date="2021-08" db="EMBL/GenBank/DDBJ databases">
        <authorList>
            <person name="Eriksson T."/>
        </authorList>
    </citation>
    <scope>NUCLEOTIDE SEQUENCE</scope>
    <source>
        <strain evidence="5">Stoneville</strain>
        <tissue evidence="5">Whole head</tissue>
    </source>
</reference>
<proteinExistence type="predicted"/>
<feature type="region of interest" description="Disordered" evidence="3">
    <location>
        <begin position="244"/>
        <end position="264"/>
    </location>
</feature>
<feature type="signal peptide" evidence="4">
    <location>
        <begin position="1"/>
        <end position="18"/>
    </location>
</feature>
<organism evidence="5 6">
    <name type="scientific">Tenebrio molitor</name>
    <name type="common">Yellow mealworm beetle</name>
    <dbReference type="NCBI Taxonomy" id="7067"/>
    <lineage>
        <taxon>Eukaryota</taxon>
        <taxon>Metazoa</taxon>
        <taxon>Ecdysozoa</taxon>
        <taxon>Arthropoda</taxon>
        <taxon>Hexapoda</taxon>
        <taxon>Insecta</taxon>
        <taxon>Pterygota</taxon>
        <taxon>Neoptera</taxon>
        <taxon>Endopterygota</taxon>
        <taxon>Coleoptera</taxon>
        <taxon>Polyphaga</taxon>
        <taxon>Cucujiformia</taxon>
        <taxon>Tenebrionidae</taxon>
        <taxon>Tenebrio</taxon>
    </lineage>
</organism>
<reference evidence="5" key="1">
    <citation type="journal article" date="2020" name="J Insects Food Feed">
        <title>The yellow mealworm (Tenebrio molitor) genome: a resource for the emerging insects as food and feed industry.</title>
        <authorList>
            <person name="Eriksson T."/>
            <person name="Andere A."/>
            <person name="Kelstrup H."/>
            <person name="Emery V."/>
            <person name="Picard C."/>
        </authorList>
    </citation>
    <scope>NUCLEOTIDE SEQUENCE</scope>
    <source>
        <strain evidence="5">Stoneville</strain>
        <tissue evidence="5">Whole head</tissue>
    </source>
</reference>
<evidence type="ECO:0000256" key="2">
    <source>
        <dbReference type="PROSITE-ProRule" id="PRU00497"/>
    </source>
</evidence>
<protein>
    <submittedName>
        <fullName evidence="5">Uncharacterized protein</fullName>
    </submittedName>
</protein>
<evidence type="ECO:0000313" key="5">
    <source>
        <dbReference type="EMBL" id="KAH0810894.1"/>
    </source>
</evidence>
<dbReference type="Pfam" id="PF00379">
    <property type="entry name" value="Chitin_bind_4"/>
    <property type="match status" value="1"/>
</dbReference>
<keyword evidence="1 2" id="KW-0193">Cuticle</keyword>
<dbReference type="InterPro" id="IPR051217">
    <property type="entry name" value="Insect_Cuticle_Struc_Prot"/>
</dbReference>
<comment type="caution">
    <text evidence="5">The sequence shown here is derived from an EMBL/GenBank/DDBJ whole genome shotgun (WGS) entry which is preliminary data.</text>
</comment>
<dbReference type="Proteomes" id="UP000719412">
    <property type="component" value="Unassembled WGS sequence"/>
</dbReference>
<dbReference type="PROSITE" id="PS00233">
    <property type="entry name" value="CHIT_BIND_RR_1"/>
    <property type="match status" value="1"/>
</dbReference>
<gene>
    <name evidence="5" type="ORF">GEV33_011902</name>
</gene>
<dbReference type="AlphaFoldDB" id="A0A8J6L454"/>
<feature type="chain" id="PRO_5035261604" evidence="4">
    <location>
        <begin position="19"/>
        <end position="264"/>
    </location>
</feature>